<proteinExistence type="predicted"/>
<name>A0AAU7CZU2_9BACT</name>
<dbReference type="AlphaFoldDB" id="A0AAU7CZU2"/>
<dbReference type="Pfam" id="PF12088">
    <property type="entry name" value="DUF3565"/>
    <property type="match status" value="1"/>
</dbReference>
<protein>
    <submittedName>
        <fullName evidence="1">DUF3565 domain-containing protein</fullName>
    </submittedName>
</protein>
<evidence type="ECO:0000313" key="2">
    <source>
        <dbReference type="EMBL" id="XBH14346.1"/>
    </source>
</evidence>
<dbReference type="KEGG" id="epl:P4G45_04130"/>
<accession>A0AAU7DAE5</accession>
<dbReference type="EMBL" id="CP121195">
    <property type="protein sequence ID" value="XBH14346.1"/>
    <property type="molecule type" value="Genomic_DNA"/>
</dbReference>
<reference evidence="1" key="1">
    <citation type="submission" date="2023-03" db="EMBL/GenBank/DDBJ databases">
        <title>Edaphobacter sp.</title>
        <authorList>
            <person name="Huber K.J."/>
            <person name="Papendorf J."/>
            <person name="Pilke C."/>
            <person name="Bunk B."/>
            <person name="Sproeer C."/>
            <person name="Pester M."/>
        </authorList>
    </citation>
    <scope>NUCLEOTIDE SEQUENCE</scope>
    <source>
        <strain evidence="1">DSM 109919</strain>
        <strain evidence="2">DSM 109920</strain>
    </source>
</reference>
<dbReference type="RefSeq" id="WP_348268409.1">
    <property type="nucleotide sequence ID" value="NZ_CP121194.1"/>
</dbReference>
<dbReference type="InterPro" id="IPR021948">
    <property type="entry name" value="DUF3565"/>
</dbReference>
<dbReference type="EMBL" id="CP121194">
    <property type="protein sequence ID" value="XBH10919.1"/>
    <property type="molecule type" value="Genomic_DNA"/>
</dbReference>
<gene>
    <name evidence="1" type="ORF">P4G45_04130</name>
    <name evidence="2" type="ORF">P8936_04095</name>
</gene>
<sequence length="70" mass="8402">MQRAIVGFYQDEEGHWAAKLECGHGQHVRHDPPWMLREWVLHEETRAERIGRLMECKKCDEELSHSQHRP</sequence>
<organism evidence="1">
    <name type="scientific">Edaphobacter paludis</name>
    <dbReference type="NCBI Taxonomy" id="3035702"/>
    <lineage>
        <taxon>Bacteria</taxon>
        <taxon>Pseudomonadati</taxon>
        <taxon>Acidobacteriota</taxon>
        <taxon>Terriglobia</taxon>
        <taxon>Terriglobales</taxon>
        <taxon>Acidobacteriaceae</taxon>
        <taxon>Edaphobacter</taxon>
    </lineage>
</organism>
<accession>A0AAU7CZU2</accession>
<evidence type="ECO:0000313" key="1">
    <source>
        <dbReference type="EMBL" id="XBH10919.1"/>
    </source>
</evidence>